<dbReference type="GO" id="GO:0051539">
    <property type="term" value="F:4 iron, 4 sulfur cluster binding"/>
    <property type="evidence" value="ECO:0007669"/>
    <property type="project" value="UniProtKB-KW"/>
</dbReference>
<feature type="region of interest" description="Disordered" evidence="16">
    <location>
        <begin position="1221"/>
        <end position="1243"/>
    </location>
</feature>
<dbReference type="InterPro" id="IPR050837">
    <property type="entry name" value="ComplexI_51kDa_subunit"/>
</dbReference>
<evidence type="ECO:0000256" key="10">
    <source>
        <dbReference type="ARBA" id="ARBA00023004"/>
    </source>
</evidence>
<name>A0A7H8QP11_TALRU</name>
<dbReference type="InterPro" id="IPR054765">
    <property type="entry name" value="SLBB_dom"/>
</dbReference>
<comment type="similarity">
    <text evidence="4">Belongs to the complex I 51 kDa subunit family.</text>
</comment>
<dbReference type="SUPFAM" id="SSF140490">
    <property type="entry name" value="Nqo1C-terminal domain-like"/>
    <property type="match status" value="1"/>
</dbReference>
<dbReference type="Pfam" id="PF01512">
    <property type="entry name" value="Complex1_51K"/>
    <property type="match status" value="1"/>
</dbReference>
<evidence type="ECO:0000256" key="12">
    <source>
        <dbReference type="ARBA" id="ARBA00023027"/>
    </source>
</evidence>
<dbReference type="RefSeq" id="XP_035341882.1">
    <property type="nucleotide sequence ID" value="XM_035485989.1"/>
</dbReference>
<dbReference type="Gene3D" id="3.90.1410.10">
    <property type="entry name" value="set domain protein methyltransferase, domain 1"/>
    <property type="match status" value="1"/>
</dbReference>
<dbReference type="EMBL" id="CP055899">
    <property type="protein sequence ID" value="QKX55704.1"/>
    <property type="molecule type" value="Genomic_DNA"/>
</dbReference>
<evidence type="ECO:0000256" key="6">
    <source>
        <dbReference type="ARBA" id="ARBA00022630"/>
    </source>
</evidence>
<evidence type="ECO:0000256" key="5">
    <source>
        <dbReference type="ARBA" id="ARBA00022485"/>
    </source>
</evidence>
<evidence type="ECO:0000256" key="4">
    <source>
        <dbReference type="ARBA" id="ARBA00007523"/>
    </source>
</evidence>
<dbReference type="PANTHER" id="PTHR11780:SF10">
    <property type="entry name" value="NADH DEHYDROGENASE [UBIQUINONE] FLAVOPROTEIN 1, MITOCHONDRIAL"/>
    <property type="match status" value="1"/>
</dbReference>
<dbReference type="InterPro" id="IPR037207">
    <property type="entry name" value="Nuop51_4Fe4S-bd_sf"/>
</dbReference>
<keyword evidence="9" id="KW-1278">Translocase</keyword>
<dbReference type="InterPro" id="IPR001949">
    <property type="entry name" value="NADH-UbQ_OxRdtase_51kDa_CS"/>
</dbReference>
<keyword evidence="7" id="KW-0288">FMN</keyword>
<evidence type="ECO:0000256" key="14">
    <source>
        <dbReference type="ARBA" id="ARBA00063883"/>
    </source>
</evidence>
<dbReference type="InterPro" id="IPR037225">
    <property type="entry name" value="Nuo51_FMN-bd_sf"/>
</dbReference>
<dbReference type="SUPFAM" id="SSF142984">
    <property type="entry name" value="Nqo1 middle domain-like"/>
    <property type="match status" value="1"/>
</dbReference>
<dbReference type="GO" id="GO:0051287">
    <property type="term" value="F:NAD binding"/>
    <property type="evidence" value="ECO:0007669"/>
    <property type="project" value="InterPro"/>
</dbReference>
<evidence type="ECO:0000256" key="15">
    <source>
        <dbReference type="ARBA" id="ARBA00072764"/>
    </source>
</evidence>
<evidence type="ECO:0000256" key="16">
    <source>
        <dbReference type="SAM" id="MobiDB-lite"/>
    </source>
</evidence>
<reference evidence="19" key="1">
    <citation type="submission" date="2020-06" db="EMBL/GenBank/DDBJ databases">
        <title>A chromosome-scale genome assembly of Talaromyces rugulosus W13939.</title>
        <authorList>
            <person name="Wang B."/>
            <person name="Guo L."/>
            <person name="Ye K."/>
            <person name="Wang L."/>
        </authorList>
    </citation>
    <scope>NUCLEOTIDE SEQUENCE [LARGE SCALE GENOMIC DNA]</scope>
    <source>
        <strain evidence="19">W13939</strain>
    </source>
</reference>
<dbReference type="Proteomes" id="UP000509510">
    <property type="component" value="Chromosome II"/>
</dbReference>
<protein>
    <recommendedName>
        <fullName evidence="15">NADH-ubiquinone oxidoreductase 51 kDa subunit, mitochondrial</fullName>
    </recommendedName>
</protein>
<feature type="domain" description="NADH-ubiquinone oxidoreductase 51kDa subunit iron-sulphur binding" evidence="17">
    <location>
        <begin position="1126"/>
        <end position="1171"/>
    </location>
</feature>
<keyword evidence="8" id="KW-0479">Metal-binding</keyword>
<dbReference type="Gene3D" id="1.20.1440.230">
    <property type="entry name" value="NADH-ubiquinone oxidoreductase 51kDa subunit, iron-sulphur binding domain"/>
    <property type="match status" value="1"/>
</dbReference>
<dbReference type="GO" id="GO:0010181">
    <property type="term" value="F:FMN binding"/>
    <property type="evidence" value="ECO:0007669"/>
    <property type="project" value="InterPro"/>
</dbReference>
<comment type="catalytic activity">
    <reaction evidence="13">
        <text>a ubiquinone + NADH + 5 H(+)(in) = a ubiquinol + NAD(+) + 4 H(+)(out)</text>
        <dbReference type="Rhea" id="RHEA:29091"/>
        <dbReference type="Rhea" id="RHEA-COMP:9565"/>
        <dbReference type="Rhea" id="RHEA-COMP:9566"/>
        <dbReference type="ChEBI" id="CHEBI:15378"/>
        <dbReference type="ChEBI" id="CHEBI:16389"/>
        <dbReference type="ChEBI" id="CHEBI:17976"/>
        <dbReference type="ChEBI" id="CHEBI:57540"/>
        <dbReference type="ChEBI" id="CHEBI:57945"/>
        <dbReference type="EC" id="7.1.1.2"/>
    </reaction>
</comment>
<evidence type="ECO:0000256" key="1">
    <source>
        <dbReference type="ARBA" id="ARBA00001917"/>
    </source>
</evidence>
<dbReference type="Pfam" id="PF22461">
    <property type="entry name" value="SLBB_2"/>
    <property type="match status" value="1"/>
</dbReference>
<dbReference type="GO" id="GO:0046872">
    <property type="term" value="F:metal ion binding"/>
    <property type="evidence" value="ECO:0007669"/>
    <property type="project" value="UniProtKB-KW"/>
</dbReference>
<evidence type="ECO:0000259" key="17">
    <source>
        <dbReference type="SMART" id="SM00928"/>
    </source>
</evidence>
<dbReference type="Gene3D" id="3.40.50.11540">
    <property type="entry name" value="NADH-ubiquinone oxidoreductase 51kDa subunit"/>
    <property type="match status" value="1"/>
</dbReference>
<comment type="subunit">
    <text evidence="14">Complex I is composed of about 40 different subunits. This is a component of the flavoprotein-sulfur (FP) fragment of the enzyme.</text>
</comment>
<keyword evidence="11" id="KW-0411">Iron-sulfur</keyword>
<evidence type="ECO:0000256" key="7">
    <source>
        <dbReference type="ARBA" id="ARBA00022643"/>
    </source>
</evidence>
<gene>
    <name evidence="18" type="ORF">TRUGW13939_02801</name>
</gene>
<organism evidence="18 19">
    <name type="scientific">Talaromyces rugulosus</name>
    <name type="common">Penicillium rugulosum</name>
    <dbReference type="NCBI Taxonomy" id="121627"/>
    <lineage>
        <taxon>Eukaryota</taxon>
        <taxon>Fungi</taxon>
        <taxon>Dikarya</taxon>
        <taxon>Ascomycota</taxon>
        <taxon>Pezizomycotina</taxon>
        <taxon>Eurotiomycetes</taxon>
        <taxon>Eurotiomycetidae</taxon>
        <taxon>Eurotiales</taxon>
        <taxon>Trichocomaceae</taxon>
        <taxon>Talaromyces</taxon>
        <taxon>Talaromyces sect. Islandici</taxon>
    </lineage>
</organism>
<keyword evidence="12" id="KW-0520">NAD</keyword>
<dbReference type="GeneID" id="55990308"/>
<dbReference type="InterPro" id="IPR046341">
    <property type="entry name" value="SET_dom_sf"/>
</dbReference>
<accession>A0A7H8QP11</accession>
<evidence type="ECO:0000256" key="8">
    <source>
        <dbReference type="ARBA" id="ARBA00022723"/>
    </source>
</evidence>
<dbReference type="SUPFAM" id="SSF142019">
    <property type="entry name" value="Nqo1 FMN-binding domain-like"/>
    <property type="match status" value="1"/>
</dbReference>
<dbReference type="InterPro" id="IPR011537">
    <property type="entry name" value="NADH-UbQ_OxRdtase_suF"/>
</dbReference>
<dbReference type="InterPro" id="IPR011538">
    <property type="entry name" value="Nuo51_FMN-bd"/>
</dbReference>
<comment type="cofactor">
    <cofactor evidence="2">
        <name>[4Fe-4S] cluster</name>
        <dbReference type="ChEBI" id="CHEBI:49883"/>
    </cofactor>
</comment>
<comment type="cofactor">
    <cofactor evidence="1">
        <name>FMN</name>
        <dbReference type="ChEBI" id="CHEBI:58210"/>
    </cofactor>
</comment>
<keyword evidence="10" id="KW-0408">Iron</keyword>
<dbReference type="Gene3D" id="3.10.20.600">
    <property type="match status" value="1"/>
</dbReference>
<dbReference type="Pfam" id="PF10589">
    <property type="entry name" value="NADH_4Fe-4S"/>
    <property type="match status" value="1"/>
</dbReference>
<dbReference type="FunFam" id="1.20.1440.230:FF:000001">
    <property type="entry name" value="Mitochondrial NADH dehydrogenase flavoprotein 1"/>
    <property type="match status" value="1"/>
</dbReference>
<dbReference type="PROSITE" id="PS00644">
    <property type="entry name" value="COMPLEX1_51K_1"/>
    <property type="match status" value="1"/>
</dbReference>
<dbReference type="GO" id="GO:0008137">
    <property type="term" value="F:NADH dehydrogenase (ubiquinone) activity"/>
    <property type="evidence" value="ECO:0007669"/>
    <property type="project" value="UniProtKB-EC"/>
</dbReference>
<dbReference type="SMART" id="SM00928">
    <property type="entry name" value="NADH_4Fe-4S"/>
    <property type="match status" value="1"/>
</dbReference>
<evidence type="ECO:0000313" key="19">
    <source>
        <dbReference type="Proteomes" id="UP000509510"/>
    </source>
</evidence>
<comment type="function">
    <text evidence="3">Core subunit of the mitochondrial membrane respiratory chain NADH dehydrogenase (Complex I) that is believed to belong to the minimal assembly required for catalysis. Complex I functions in the transfer of electrons from NADH to the respiratory chain. The immediate electron acceptor for the enzyme is believed to be ubiquinone.</text>
</comment>
<evidence type="ECO:0000256" key="2">
    <source>
        <dbReference type="ARBA" id="ARBA00001966"/>
    </source>
</evidence>
<dbReference type="FunFam" id="3.10.20.600:FF:000001">
    <property type="entry name" value="NADH dehydrogenase [ubiquinone] flavoprotein 1, mitochondrial"/>
    <property type="match status" value="1"/>
</dbReference>
<dbReference type="AlphaFoldDB" id="A0A7H8QP11"/>
<keyword evidence="5" id="KW-0004">4Fe-4S</keyword>
<dbReference type="PROSITE" id="PS00645">
    <property type="entry name" value="COMPLEX1_51K_2"/>
    <property type="match status" value="1"/>
</dbReference>
<proteinExistence type="inferred from homology"/>
<dbReference type="KEGG" id="trg:TRUGW13939_02801"/>
<dbReference type="GO" id="GO:0005739">
    <property type="term" value="C:mitochondrion"/>
    <property type="evidence" value="ECO:0007669"/>
    <property type="project" value="UniProtKB-ARBA"/>
</dbReference>
<evidence type="ECO:0000256" key="11">
    <source>
        <dbReference type="ARBA" id="ARBA00023014"/>
    </source>
</evidence>
<sequence length="1243" mass="138545">MDQSRNKADAVLRAHSLLHEWVLQHGGRLDERTQFARDDQRGVHIQVKPDQSANLPRKTCVIKLPLALTMSYFDAIDYRLPGNDEASFSSHGVVFPKPFMTSIGSEETTAFFLMGQYLKAENGFWYPYIRSLPRPDELTTPLFYSDDDLAWLNMTSLAAAREQRLQIWRTNYEKGVACLREFQFEGVDAYSWELYLWASTIISSRAFTAKVLAGVIPMDQLAEDKISVLLPMVDATNHRPLAKVEWQAGTDSIGLAVMEDVTPGSEIGNNYGPRNNEQLMMNYGFCIPNNPFEYRTINLRAPPGSPLAQVKAQYEQHFSKASSNTDSEDKYYVFSINYHHTNNAASQQPLEYSVFSPDLLNTLSIITANDRELEAIEMDENGFRIPVEKYGNSRNFVAALNQIVIELLSYVQRLQASVTQLGEPRNLHQAYAKQYRESQIRLSQAAAFIANWVISRSRSSDASSESDAEGCEKLLARVPSNVFDTNTAEKIKTKILAQTSLLPEGNRRGELFLFQELFHLLPTDMSDLCRECLGQISTQARRVVVISDDMGGGQKDGGNSGPHGLFDYSLFICFLVAAYRQNPSRISPRLRSWCEFLLTRYTAPPNDVSWTLPDEDDEAILSAFDSLIDDHTPAENFTPVASIVGATPATGERAVNDWWLSPNWIRWAWLVLEQEMVRNVVDEPLEYIIYGAEKGMKTINLFKPTRGSRQQSLELQLPPPGDIFSPPRPLAPLGVQFKMLSRAAVPSASSLAQISSRALPSTSAAVRLSTPAQTTRSFATVQDGSTPKKQHGGLADQDRIFTNLYSHHGADLKSAMKYGDWHRTKDIVLKGHDWLISEIKASGLRGRGGAGFPSGLKYSFMNFKDWDKDNRPRYLVVNADEGEPGTCKDREIMRKDPQKLIEGCLVVGRAMNATAAYIYIRGEFYHEATILQRGIQEAYQAGLIGKNACGTGYDFDVYLHRGAGAYVCGEETSLIESLEGKAGKPRLKPPFPAAVGLFGCPSTVTNVETVAVVPTIVRRGPSWFAGFGRERNQGTKLFCISGHVNNPCTVEEEMSIPLRELIDRHCGGVRGGWDNLLAVIPGGSSTPILPKAVCDDQLMDFDALKDSQSGLGTAAVIVMDKSTDVVRAISRLSHFYRHESCGQCTPCREGSKWTQQIMSRMEKGQAREREIDMLQELTKQVEGHTICALGEAFAWPIQGLIRHFRPELEARIKQYEQENGKQPFAGGWAPGTRNEGKLIAPGQ</sequence>
<dbReference type="OrthoDB" id="42889at2759"/>
<dbReference type="NCBIfam" id="NF010120">
    <property type="entry name" value="PRK13596.1"/>
    <property type="match status" value="1"/>
</dbReference>
<evidence type="ECO:0000256" key="9">
    <source>
        <dbReference type="ARBA" id="ARBA00022967"/>
    </source>
</evidence>
<dbReference type="InterPro" id="IPR019575">
    <property type="entry name" value="Nuop51_4Fe4S-bd"/>
</dbReference>
<keyword evidence="6" id="KW-0285">Flavoprotein</keyword>
<evidence type="ECO:0000256" key="3">
    <source>
        <dbReference type="ARBA" id="ARBA00003257"/>
    </source>
</evidence>
<dbReference type="FunFam" id="3.40.50.11540:FF:000001">
    <property type="entry name" value="NADH dehydrogenase [ubiquinone] flavoprotein 1, mitochondrial"/>
    <property type="match status" value="1"/>
</dbReference>
<evidence type="ECO:0000256" key="13">
    <source>
        <dbReference type="ARBA" id="ARBA00049551"/>
    </source>
</evidence>
<dbReference type="PANTHER" id="PTHR11780">
    <property type="entry name" value="NADH-UBIQUINONE OXIDOREDUCTASE FLAVOPROTEIN 1 NDUFV1"/>
    <property type="match status" value="1"/>
</dbReference>
<keyword evidence="19" id="KW-1185">Reference proteome</keyword>
<dbReference type="NCBIfam" id="TIGR01959">
    <property type="entry name" value="nuoF_fam"/>
    <property type="match status" value="1"/>
</dbReference>
<evidence type="ECO:0000313" key="18">
    <source>
        <dbReference type="EMBL" id="QKX55704.1"/>
    </source>
</evidence>
<dbReference type="SUPFAM" id="SSF82199">
    <property type="entry name" value="SET domain"/>
    <property type="match status" value="1"/>
</dbReference>